<accession>X1UFL6</accession>
<reference evidence="1" key="1">
    <citation type="journal article" date="2014" name="Front. Microbiol.">
        <title>High frequency of phylogenetically diverse reductive dehalogenase-homologous genes in deep subseafloor sedimentary metagenomes.</title>
        <authorList>
            <person name="Kawai M."/>
            <person name="Futagami T."/>
            <person name="Toyoda A."/>
            <person name="Takaki Y."/>
            <person name="Nishi S."/>
            <person name="Hori S."/>
            <person name="Arai W."/>
            <person name="Tsubouchi T."/>
            <person name="Morono Y."/>
            <person name="Uchiyama I."/>
            <person name="Ito T."/>
            <person name="Fujiyama A."/>
            <person name="Inagaki F."/>
            <person name="Takami H."/>
        </authorList>
    </citation>
    <scope>NUCLEOTIDE SEQUENCE</scope>
    <source>
        <strain evidence="1">Expedition CK06-06</strain>
    </source>
</reference>
<protein>
    <submittedName>
        <fullName evidence="1">Uncharacterized protein</fullName>
    </submittedName>
</protein>
<name>X1UFL6_9ZZZZ</name>
<dbReference type="EMBL" id="BARW01042642">
    <property type="protein sequence ID" value="GAJ16298.1"/>
    <property type="molecule type" value="Genomic_DNA"/>
</dbReference>
<gene>
    <name evidence="1" type="ORF">S12H4_63054</name>
</gene>
<dbReference type="AlphaFoldDB" id="X1UFL6"/>
<proteinExistence type="predicted"/>
<comment type="caution">
    <text evidence="1">The sequence shown here is derived from an EMBL/GenBank/DDBJ whole genome shotgun (WGS) entry which is preliminary data.</text>
</comment>
<feature type="non-terminal residue" evidence="1">
    <location>
        <position position="41"/>
    </location>
</feature>
<evidence type="ECO:0000313" key="1">
    <source>
        <dbReference type="EMBL" id="GAJ16298.1"/>
    </source>
</evidence>
<sequence length="41" mass="4760">MHVDYKNKKGGKSALDSFIRAKFDVQKVFRKMIDVLCQNSL</sequence>
<organism evidence="1">
    <name type="scientific">marine sediment metagenome</name>
    <dbReference type="NCBI Taxonomy" id="412755"/>
    <lineage>
        <taxon>unclassified sequences</taxon>
        <taxon>metagenomes</taxon>
        <taxon>ecological metagenomes</taxon>
    </lineage>
</organism>